<feature type="region of interest" description="Disordered" evidence="3">
    <location>
        <begin position="1"/>
        <end position="45"/>
    </location>
</feature>
<evidence type="ECO:0000313" key="4">
    <source>
        <dbReference type="EMBL" id="KAL2524902.1"/>
    </source>
</evidence>
<comment type="similarity">
    <text evidence="1">Belongs to the protein kinase superfamily. STE Ser/Thr protein kinase family. STE20 subfamily.</text>
</comment>
<protein>
    <submittedName>
        <fullName evidence="4">Protein kinase superfamily protein</fullName>
    </submittedName>
</protein>
<dbReference type="InterPro" id="IPR047173">
    <property type="entry name" value="STRAD_A/B-like"/>
</dbReference>
<keyword evidence="2" id="KW-0175">Coiled coil</keyword>
<dbReference type="PANTHER" id="PTHR48014:SF21">
    <property type="entry name" value="SERINE_THREONINE-PROTEIN KINASE FRAY2"/>
    <property type="match status" value="1"/>
</dbReference>
<organism evidence="4 5">
    <name type="scientific">Abeliophyllum distichum</name>
    <dbReference type="NCBI Taxonomy" id="126358"/>
    <lineage>
        <taxon>Eukaryota</taxon>
        <taxon>Viridiplantae</taxon>
        <taxon>Streptophyta</taxon>
        <taxon>Embryophyta</taxon>
        <taxon>Tracheophyta</taxon>
        <taxon>Spermatophyta</taxon>
        <taxon>Magnoliopsida</taxon>
        <taxon>eudicotyledons</taxon>
        <taxon>Gunneridae</taxon>
        <taxon>Pentapetalae</taxon>
        <taxon>asterids</taxon>
        <taxon>lamiids</taxon>
        <taxon>Lamiales</taxon>
        <taxon>Oleaceae</taxon>
        <taxon>Forsythieae</taxon>
        <taxon>Abeliophyllum</taxon>
    </lineage>
</organism>
<dbReference type="PANTHER" id="PTHR48014">
    <property type="entry name" value="SERINE/THREONINE-PROTEIN KINASE FRAY2"/>
    <property type="match status" value="1"/>
</dbReference>
<dbReference type="Proteomes" id="UP001604336">
    <property type="component" value="Unassembled WGS sequence"/>
</dbReference>
<feature type="region of interest" description="Disordered" evidence="3">
    <location>
        <begin position="221"/>
        <end position="240"/>
    </location>
</feature>
<keyword evidence="5" id="KW-1185">Reference proteome</keyword>
<evidence type="ECO:0000313" key="5">
    <source>
        <dbReference type="Proteomes" id="UP001604336"/>
    </source>
</evidence>
<accession>A0ABD1UIY7</accession>
<name>A0ABD1UIY7_9LAMI</name>
<evidence type="ECO:0000256" key="3">
    <source>
        <dbReference type="SAM" id="MobiDB-lite"/>
    </source>
</evidence>
<evidence type="ECO:0000256" key="2">
    <source>
        <dbReference type="SAM" id="Coils"/>
    </source>
</evidence>
<dbReference type="AlphaFoldDB" id="A0ABD1UIY7"/>
<feature type="coiled-coil region" evidence="2">
    <location>
        <begin position="254"/>
        <end position="281"/>
    </location>
</feature>
<dbReference type="GO" id="GO:0016301">
    <property type="term" value="F:kinase activity"/>
    <property type="evidence" value="ECO:0007669"/>
    <property type="project" value="UniProtKB-KW"/>
</dbReference>
<feature type="compositionally biased region" description="Basic and acidic residues" evidence="3">
    <location>
        <begin position="1"/>
        <end position="22"/>
    </location>
</feature>
<dbReference type="EMBL" id="JBFOLK010000003">
    <property type="protein sequence ID" value="KAL2524902.1"/>
    <property type="molecule type" value="Genomic_DNA"/>
</dbReference>
<evidence type="ECO:0000256" key="1">
    <source>
        <dbReference type="ARBA" id="ARBA00008874"/>
    </source>
</evidence>
<gene>
    <name evidence="4" type="ORF">Adt_09956</name>
</gene>
<reference evidence="5" key="1">
    <citation type="submission" date="2024-07" db="EMBL/GenBank/DDBJ databases">
        <title>Two chromosome-level genome assemblies of Korean endemic species Abeliophyllum distichum and Forsythia ovata (Oleaceae).</title>
        <authorList>
            <person name="Jang H."/>
        </authorList>
    </citation>
    <scope>NUCLEOTIDE SEQUENCE [LARGE SCALE GENOMIC DNA]</scope>
</reference>
<proteinExistence type="inferred from homology"/>
<keyword evidence="4" id="KW-0418">Kinase</keyword>
<sequence length="299" mass="32659">MGLEKSRSKDELPPPILEKDTAQSKTRIQMAKARETQSGPLMPGTVLSHSMSERARYLERYEIENQQVPQKAQQVRKAPSFSGPLMLPNRASANSLSAPIKSSGGYKDSLEDKSKTNLVQIKGRFSVTSENVDLAKDIPCAAPQRNSQESPLRKSASVGNWIFESKQMPNGQPPNDVGNNNAPASILTPQLQNLFQQTSIQQDLITNLLNSLQLTEVTDASQNGKLPPIPCGSESNESVESAVSERERLLLLKISELQTRMIALTNELSAEKEKFTQLQQQLNAVSSCGENGDGRGGDS</sequence>
<comment type="caution">
    <text evidence="4">The sequence shown here is derived from an EMBL/GenBank/DDBJ whole genome shotgun (WGS) entry which is preliminary data.</text>
</comment>
<keyword evidence="4" id="KW-0808">Transferase</keyword>